<gene>
    <name evidence="1" type="ORF">AXG93_2278s1470</name>
</gene>
<sequence length="108" mass="12181">MDMSGAEALDVFKRGLKDRIRKEVMVSNPSTVNEAIAIAQQISGAFGVTHGEPVMQITEWFEEELEFVTIVNAMHVDEWVTLPSFVEFGRHHKEDGPCSDDRSTTWRG</sequence>
<name>A0A176WG18_MARPO</name>
<protein>
    <submittedName>
        <fullName evidence="1">Uncharacterized protein</fullName>
    </submittedName>
</protein>
<keyword evidence="2" id="KW-1185">Reference proteome</keyword>
<evidence type="ECO:0000313" key="2">
    <source>
        <dbReference type="Proteomes" id="UP000077202"/>
    </source>
</evidence>
<comment type="caution">
    <text evidence="1">The sequence shown here is derived from an EMBL/GenBank/DDBJ whole genome shotgun (WGS) entry which is preliminary data.</text>
</comment>
<organism evidence="1 2">
    <name type="scientific">Marchantia polymorpha subsp. ruderalis</name>
    <dbReference type="NCBI Taxonomy" id="1480154"/>
    <lineage>
        <taxon>Eukaryota</taxon>
        <taxon>Viridiplantae</taxon>
        <taxon>Streptophyta</taxon>
        <taxon>Embryophyta</taxon>
        <taxon>Marchantiophyta</taxon>
        <taxon>Marchantiopsida</taxon>
        <taxon>Marchantiidae</taxon>
        <taxon>Marchantiales</taxon>
        <taxon>Marchantiaceae</taxon>
        <taxon>Marchantia</taxon>
    </lineage>
</organism>
<dbReference type="Proteomes" id="UP000077202">
    <property type="component" value="Unassembled WGS sequence"/>
</dbReference>
<dbReference type="AlphaFoldDB" id="A0A176WG18"/>
<dbReference type="EMBL" id="LVLJ01000898">
    <property type="protein sequence ID" value="OAE32067.1"/>
    <property type="molecule type" value="Genomic_DNA"/>
</dbReference>
<reference evidence="1" key="1">
    <citation type="submission" date="2016-03" db="EMBL/GenBank/DDBJ databases">
        <title>Mechanisms controlling the formation of the plant cell surface in tip-growing cells are functionally conserved among land plants.</title>
        <authorList>
            <person name="Honkanen S."/>
            <person name="Jones V.A."/>
            <person name="Morieri G."/>
            <person name="Champion C."/>
            <person name="Hetherington A.J."/>
            <person name="Kelly S."/>
            <person name="Saint-Marcoux D."/>
            <person name="Proust H."/>
            <person name="Prescott H."/>
            <person name="Dolan L."/>
        </authorList>
    </citation>
    <scope>NUCLEOTIDE SEQUENCE [LARGE SCALE GENOMIC DNA]</scope>
    <source>
        <tissue evidence="1">Whole gametophyte</tissue>
    </source>
</reference>
<evidence type="ECO:0000313" key="1">
    <source>
        <dbReference type="EMBL" id="OAE32067.1"/>
    </source>
</evidence>
<proteinExistence type="predicted"/>
<accession>A0A176WG18</accession>